<feature type="repeat" description="TPR" evidence="3">
    <location>
        <begin position="402"/>
        <end position="435"/>
    </location>
</feature>
<dbReference type="InterPro" id="IPR013105">
    <property type="entry name" value="TPR_2"/>
</dbReference>
<dbReference type="InterPro" id="IPR051685">
    <property type="entry name" value="Ycf3/AcsC/BcsC/TPR_MFPF"/>
</dbReference>
<keyword evidence="1" id="KW-0677">Repeat</keyword>
<feature type="repeat" description="TPR" evidence="3">
    <location>
        <begin position="255"/>
        <end position="288"/>
    </location>
</feature>
<proteinExistence type="predicted"/>
<dbReference type="Pfam" id="PF13181">
    <property type="entry name" value="TPR_8"/>
    <property type="match status" value="2"/>
</dbReference>
<dbReference type="Proteomes" id="UP000007819">
    <property type="component" value="Chromosome A2"/>
</dbReference>
<feature type="repeat" description="TPR" evidence="3">
    <location>
        <begin position="289"/>
        <end position="322"/>
    </location>
</feature>
<dbReference type="SUPFAM" id="SSF48452">
    <property type="entry name" value="TPR-like"/>
    <property type="match status" value="2"/>
</dbReference>
<dbReference type="PROSITE" id="PS50005">
    <property type="entry name" value="TPR"/>
    <property type="match status" value="3"/>
</dbReference>
<evidence type="ECO:0000313" key="4">
    <source>
        <dbReference type="EnsemblMetazoa" id="XP_016663711.1"/>
    </source>
</evidence>
<dbReference type="SMART" id="SM00028">
    <property type="entry name" value="TPR"/>
    <property type="match status" value="8"/>
</dbReference>
<dbReference type="Gene3D" id="1.25.40.10">
    <property type="entry name" value="Tetratricopeptide repeat domain"/>
    <property type="match status" value="1"/>
</dbReference>
<evidence type="ECO:0000256" key="2">
    <source>
        <dbReference type="ARBA" id="ARBA00022803"/>
    </source>
</evidence>
<dbReference type="InterPro" id="IPR019734">
    <property type="entry name" value="TPR_rpt"/>
</dbReference>
<dbReference type="RefSeq" id="XP_016663711.1">
    <property type="nucleotide sequence ID" value="XM_016808222.2"/>
</dbReference>
<dbReference type="KEGG" id="api:100573584"/>
<keyword evidence="5" id="KW-1185">Reference proteome</keyword>
<accession>A0A8R2D6H1</accession>
<dbReference type="Pfam" id="PF00515">
    <property type="entry name" value="TPR_1"/>
    <property type="match status" value="1"/>
</dbReference>
<dbReference type="PROSITE" id="PS50293">
    <property type="entry name" value="TPR_REGION"/>
    <property type="match status" value="1"/>
</dbReference>
<dbReference type="GeneID" id="100573584"/>
<dbReference type="EnsemblMetazoa" id="XM_016808222.2">
    <property type="protein sequence ID" value="XP_016663711.1"/>
    <property type="gene ID" value="LOC100573584"/>
</dbReference>
<reference evidence="5" key="1">
    <citation type="submission" date="2010-06" db="EMBL/GenBank/DDBJ databases">
        <authorList>
            <person name="Jiang H."/>
            <person name="Abraham K."/>
            <person name="Ali S."/>
            <person name="Alsbrooks S.L."/>
            <person name="Anim B.N."/>
            <person name="Anosike U.S."/>
            <person name="Attaway T."/>
            <person name="Bandaranaike D.P."/>
            <person name="Battles P.K."/>
            <person name="Bell S.N."/>
            <person name="Bell A.V."/>
            <person name="Beltran B."/>
            <person name="Bickham C."/>
            <person name="Bustamante Y."/>
            <person name="Caleb T."/>
            <person name="Canada A."/>
            <person name="Cardenas V."/>
            <person name="Carter K."/>
            <person name="Chacko J."/>
            <person name="Chandrabose M.N."/>
            <person name="Chavez D."/>
            <person name="Chavez A."/>
            <person name="Chen L."/>
            <person name="Chu H.-S."/>
            <person name="Claassen K.J."/>
            <person name="Cockrell R."/>
            <person name="Collins M."/>
            <person name="Cooper J.A."/>
            <person name="Cree A."/>
            <person name="Curry S.M."/>
            <person name="Da Y."/>
            <person name="Dao M.D."/>
            <person name="Das B."/>
            <person name="Davila M.-L."/>
            <person name="Davy-Carroll L."/>
            <person name="Denson S."/>
            <person name="Dinh H."/>
            <person name="Ebong V.E."/>
            <person name="Edwards J.R."/>
            <person name="Egan A."/>
            <person name="El-Daye J."/>
            <person name="Escobedo L."/>
            <person name="Fernandez S."/>
            <person name="Fernando P.R."/>
            <person name="Flagg N."/>
            <person name="Forbes L.D."/>
            <person name="Fowler R.G."/>
            <person name="Fu Q."/>
            <person name="Gabisi R.A."/>
            <person name="Ganer J."/>
            <person name="Garbino Pronczuk A."/>
            <person name="Garcia R.M."/>
            <person name="Garner T."/>
            <person name="Garrett T.E."/>
            <person name="Gonzalez D.A."/>
            <person name="Hamid H."/>
            <person name="Hawkins E.S."/>
            <person name="Hirani K."/>
            <person name="Hogues M.E."/>
            <person name="Hollins B."/>
            <person name="Hsiao C.-H."/>
            <person name="Jabil R."/>
            <person name="James M.L."/>
            <person name="Jhangiani S.N."/>
            <person name="Johnson B."/>
            <person name="Johnson Q."/>
            <person name="Joshi V."/>
            <person name="Kalu J.B."/>
            <person name="Kam C."/>
            <person name="Kashfia A."/>
            <person name="Keebler J."/>
            <person name="Kisamo H."/>
            <person name="Kovar C.L."/>
            <person name="Lago L.A."/>
            <person name="Lai C.-Y."/>
            <person name="Laidlaw J."/>
            <person name="Lara F."/>
            <person name="Le T.-K."/>
            <person name="Lee S.L."/>
            <person name="Legall F.H."/>
            <person name="Lemon S.J."/>
            <person name="Lewis L.R."/>
            <person name="Li B."/>
            <person name="Liu Y."/>
            <person name="Liu Y.-S."/>
            <person name="Lopez J."/>
            <person name="Lozado R.J."/>
            <person name="Lu J."/>
            <person name="Madu R.C."/>
            <person name="Maheshwari M."/>
            <person name="Maheshwari R."/>
            <person name="Malloy K."/>
            <person name="Martinez E."/>
            <person name="Mathew T."/>
            <person name="Mercado I.C."/>
            <person name="Mercado C."/>
            <person name="Meyer B."/>
            <person name="Montgomery K."/>
            <person name="Morgan M.B."/>
            <person name="Munidasa M."/>
            <person name="Nazareth L.V."/>
            <person name="Nelson J."/>
            <person name="Ng B.M."/>
            <person name="Nguyen N.B."/>
            <person name="Nguyen P.Q."/>
            <person name="Nguyen T."/>
            <person name="Obregon M."/>
            <person name="Okwuonu G.O."/>
            <person name="Onwere C.G."/>
            <person name="Orozco G."/>
            <person name="Parra A."/>
            <person name="Patel S."/>
            <person name="Patil S."/>
            <person name="Perez A."/>
            <person name="Perez Y."/>
            <person name="Pham C."/>
            <person name="Primus E.L."/>
            <person name="Pu L.-L."/>
            <person name="Puazo M."/>
            <person name="Qin X."/>
            <person name="Quiroz J.B."/>
            <person name="Reese J."/>
            <person name="Richards S."/>
            <person name="Rives C.M."/>
            <person name="Robberts R."/>
            <person name="Ruiz S.J."/>
            <person name="Ruiz M.J."/>
            <person name="Santibanez J."/>
            <person name="Schneider B.W."/>
            <person name="Sisson I."/>
            <person name="Smith M."/>
            <person name="Sodergren E."/>
            <person name="Song X.-Z."/>
            <person name="Song B.B."/>
            <person name="Summersgill H."/>
            <person name="Thelus R."/>
            <person name="Thornton R.D."/>
            <person name="Trejos Z.Y."/>
            <person name="Usmani K."/>
            <person name="Vattathil S."/>
            <person name="Villasana D."/>
            <person name="Walker D.L."/>
            <person name="Wang S."/>
            <person name="Wang K."/>
            <person name="White C.S."/>
            <person name="Williams A.C."/>
            <person name="Williamson J."/>
            <person name="Wilson K."/>
            <person name="Woghiren I.O."/>
            <person name="Woodworth J.R."/>
            <person name="Worley K.C."/>
            <person name="Wright R.A."/>
            <person name="Wu W."/>
            <person name="Young L."/>
            <person name="Zhang L."/>
            <person name="Zhang J."/>
            <person name="Zhu Y."/>
            <person name="Muzny D.M."/>
            <person name="Weinstock G."/>
            <person name="Gibbs R.A."/>
        </authorList>
    </citation>
    <scope>NUCLEOTIDE SEQUENCE [LARGE SCALE GENOMIC DNA]</scope>
    <source>
        <strain evidence="5">LSR1</strain>
    </source>
</reference>
<evidence type="ECO:0000256" key="3">
    <source>
        <dbReference type="PROSITE-ProRule" id="PRU00339"/>
    </source>
</evidence>
<dbReference type="OrthoDB" id="19588at2759"/>
<dbReference type="Pfam" id="PF07719">
    <property type="entry name" value="TPR_2"/>
    <property type="match status" value="1"/>
</dbReference>
<reference evidence="4" key="2">
    <citation type="submission" date="2022-06" db="UniProtKB">
        <authorList>
            <consortium name="EnsemblMetazoa"/>
        </authorList>
    </citation>
    <scope>IDENTIFICATION</scope>
</reference>
<evidence type="ECO:0000256" key="1">
    <source>
        <dbReference type="ARBA" id="ARBA00022737"/>
    </source>
</evidence>
<dbReference type="AlphaFoldDB" id="A0A8R2D6H1"/>
<protein>
    <submittedName>
        <fullName evidence="4">Uncharacterized protein</fullName>
    </submittedName>
</protein>
<organism evidence="4 5">
    <name type="scientific">Acyrthosiphon pisum</name>
    <name type="common">Pea aphid</name>
    <dbReference type="NCBI Taxonomy" id="7029"/>
    <lineage>
        <taxon>Eukaryota</taxon>
        <taxon>Metazoa</taxon>
        <taxon>Ecdysozoa</taxon>
        <taxon>Arthropoda</taxon>
        <taxon>Hexapoda</taxon>
        <taxon>Insecta</taxon>
        <taxon>Pterygota</taxon>
        <taxon>Neoptera</taxon>
        <taxon>Paraneoptera</taxon>
        <taxon>Hemiptera</taxon>
        <taxon>Sternorrhyncha</taxon>
        <taxon>Aphidomorpha</taxon>
        <taxon>Aphidoidea</taxon>
        <taxon>Aphididae</taxon>
        <taxon>Macrosiphini</taxon>
        <taxon>Acyrthosiphon</taxon>
    </lineage>
</organism>
<dbReference type="SUPFAM" id="SSF81901">
    <property type="entry name" value="HCP-like"/>
    <property type="match status" value="1"/>
</dbReference>
<evidence type="ECO:0000313" key="5">
    <source>
        <dbReference type="Proteomes" id="UP000007819"/>
    </source>
</evidence>
<name>A0A8R2D6H1_ACYPI</name>
<sequence length="458" mass="52431">MSSSSLDVFCPKHEDSEATISIITKILSQNDNLKFTHISNEFDKLGIKKVKDLAGATLSKASSINISGDTLTQLYEAMEIYSKRLDNLLTMAKKEHQGGDFTTAQRICTSLITHKSRDMNVLLLTASTFFSSQHFDECIGYLEQAKSINPKCSEVLRNFGLVYMRKSQNNLAKQYLFQVCAIKPYCCDAWTDYGDFLFENKDFVTSKDCYFRAMCLKPELHGARNKYGKVLLKLNKIKEAKKEFKIAHKSAKECPETLNNLGDAYYKSGKFGKSILKYKQLLETNPNRTNACFQLGMAYLKLEDYHNAADAFKKVIILDPKNVLFLKKLAVTVDIYQKCLNLKPEDFDLNLELALMYFNNIQNYHEAVIYLKKCSQLNPGRIDIYKKLFETYGETKDHLNASDACMSMGNLYLEKDDYKNARNSFCCAVLMNPRNAFGHWEMGLTLYQLGHEELAFKK</sequence>
<dbReference type="PANTHER" id="PTHR44943">
    <property type="entry name" value="CELLULOSE SYNTHASE OPERON PROTEIN C"/>
    <property type="match status" value="1"/>
</dbReference>
<dbReference type="InterPro" id="IPR011990">
    <property type="entry name" value="TPR-like_helical_dom_sf"/>
</dbReference>
<keyword evidence="2 3" id="KW-0802">TPR repeat</keyword>
<dbReference type="PANTHER" id="PTHR44943:SF8">
    <property type="entry name" value="TPR REPEAT-CONTAINING PROTEIN MJ0263"/>
    <property type="match status" value="1"/>
</dbReference>